<evidence type="ECO:0000313" key="2">
    <source>
        <dbReference type="Proteomes" id="UP000828390"/>
    </source>
</evidence>
<protein>
    <submittedName>
        <fullName evidence="1">Uncharacterized protein</fullName>
    </submittedName>
</protein>
<dbReference type="Proteomes" id="UP000828390">
    <property type="component" value="Unassembled WGS sequence"/>
</dbReference>
<keyword evidence="2" id="KW-1185">Reference proteome</keyword>
<reference evidence="1" key="1">
    <citation type="journal article" date="2019" name="bioRxiv">
        <title>The Genome of the Zebra Mussel, Dreissena polymorpha: A Resource for Invasive Species Research.</title>
        <authorList>
            <person name="McCartney M.A."/>
            <person name="Auch B."/>
            <person name="Kono T."/>
            <person name="Mallez S."/>
            <person name="Zhang Y."/>
            <person name="Obille A."/>
            <person name="Becker A."/>
            <person name="Abrahante J.E."/>
            <person name="Garbe J."/>
            <person name="Badalamenti J.P."/>
            <person name="Herman A."/>
            <person name="Mangelson H."/>
            <person name="Liachko I."/>
            <person name="Sullivan S."/>
            <person name="Sone E.D."/>
            <person name="Koren S."/>
            <person name="Silverstein K.A.T."/>
            <person name="Beckman K.B."/>
            <person name="Gohl D.M."/>
        </authorList>
    </citation>
    <scope>NUCLEOTIDE SEQUENCE</scope>
    <source>
        <strain evidence="1">Duluth1</strain>
        <tissue evidence="1">Whole animal</tissue>
    </source>
</reference>
<reference evidence="1" key="2">
    <citation type="submission" date="2020-11" db="EMBL/GenBank/DDBJ databases">
        <authorList>
            <person name="McCartney M.A."/>
            <person name="Auch B."/>
            <person name="Kono T."/>
            <person name="Mallez S."/>
            <person name="Becker A."/>
            <person name="Gohl D.M."/>
            <person name="Silverstein K.A.T."/>
            <person name="Koren S."/>
            <person name="Bechman K.B."/>
            <person name="Herman A."/>
            <person name="Abrahante J.E."/>
            <person name="Garbe J."/>
        </authorList>
    </citation>
    <scope>NUCLEOTIDE SEQUENCE</scope>
    <source>
        <strain evidence="1">Duluth1</strain>
        <tissue evidence="1">Whole animal</tissue>
    </source>
</reference>
<accession>A0A9D4KPV4</accession>
<gene>
    <name evidence="1" type="ORF">DPMN_117017</name>
</gene>
<organism evidence="1 2">
    <name type="scientific">Dreissena polymorpha</name>
    <name type="common">Zebra mussel</name>
    <name type="synonym">Mytilus polymorpha</name>
    <dbReference type="NCBI Taxonomy" id="45954"/>
    <lineage>
        <taxon>Eukaryota</taxon>
        <taxon>Metazoa</taxon>
        <taxon>Spiralia</taxon>
        <taxon>Lophotrochozoa</taxon>
        <taxon>Mollusca</taxon>
        <taxon>Bivalvia</taxon>
        <taxon>Autobranchia</taxon>
        <taxon>Heteroconchia</taxon>
        <taxon>Euheterodonta</taxon>
        <taxon>Imparidentia</taxon>
        <taxon>Neoheterodontei</taxon>
        <taxon>Myida</taxon>
        <taxon>Dreissenoidea</taxon>
        <taxon>Dreissenidae</taxon>
        <taxon>Dreissena</taxon>
    </lineage>
</organism>
<name>A0A9D4KPV4_DREPO</name>
<sequence>MILDFFVRESVESFLKVSEVFEERTLVLQVFLNDDYAVDDLFNYSPPSSESSLLFSQQFLGLTFYSINGQDV</sequence>
<comment type="caution">
    <text evidence="1">The sequence shown here is derived from an EMBL/GenBank/DDBJ whole genome shotgun (WGS) entry which is preliminary data.</text>
</comment>
<dbReference type="AlphaFoldDB" id="A0A9D4KPV4"/>
<proteinExistence type="predicted"/>
<evidence type="ECO:0000313" key="1">
    <source>
        <dbReference type="EMBL" id="KAH3843498.1"/>
    </source>
</evidence>
<dbReference type="EMBL" id="JAIWYP010000004">
    <property type="protein sequence ID" value="KAH3843498.1"/>
    <property type="molecule type" value="Genomic_DNA"/>
</dbReference>